<dbReference type="GO" id="GO:0008270">
    <property type="term" value="F:zinc ion binding"/>
    <property type="evidence" value="ECO:0007669"/>
    <property type="project" value="UniProtKB-KW"/>
</dbReference>
<keyword evidence="9" id="KW-1185">Reference proteome</keyword>
<feature type="region of interest" description="Disordered" evidence="5">
    <location>
        <begin position="104"/>
        <end position="127"/>
    </location>
</feature>
<dbReference type="EMBL" id="JARKIK010000978">
    <property type="protein sequence ID" value="KAK8720000.1"/>
    <property type="molecule type" value="Genomic_DNA"/>
</dbReference>
<evidence type="ECO:0000313" key="8">
    <source>
        <dbReference type="EMBL" id="KAK8720000.1"/>
    </source>
</evidence>
<feature type="compositionally biased region" description="Low complexity" evidence="5">
    <location>
        <begin position="104"/>
        <end position="114"/>
    </location>
</feature>
<dbReference type="InterPro" id="IPR011011">
    <property type="entry name" value="Znf_FYVE_PHD"/>
</dbReference>
<name>A0AAW0VT04_CHEQU</name>
<dbReference type="InterPro" id="IPR043566">
    <property type="entry name" value="Rabphilin/DOC2/Noc2"/>
</dbReference>
<dbReference type="GO" id="GO:0098793">
    <property type="term" value="C:presynapse"/>
    <property type="evidence" value="ECO:0007669"/>
    <property type="project" value="GOC"/>
</dbReference>
<evidence type="ECO:0000259" key="6">
    <source>
        <dbReference type="PROSITE" id="PS50178"/>
    </source>
</evidence>
<dbReference type="InterPro" id="IPR041282">
    <property type="entry name" value="FYVE_2"/>
</dbReference>
<keyword evidence="1" id="KW-0479">Metal-binding</keyword>
<dbReference type="GO" id="GO:0031267">
    <property type="term" value="F:small GTPase binding"/>
    <property type="evidence" value="ECO:0007669"/>
    <property type="project" value="InterPro"/>
</dbReference>
<proteinExistence type="predicted"/>
<dbReference type="PROSITE" id="PS50916">
    <property type="entry name" value="RABBD"/>
    <property type="match status" value="1"/>
</dbReference>
<dbReference type="InterPro" id="IPR010911">
    <property type="entry name" value="Rab_BD"/>
</dbReference>
<feature type="compositionally biased region" description="Basic residues" evidence="5">
    <location>
        <begin position="115"/>
        <end position="127"/>
    </location>
</feature>
<protein>
    <submittedName>
        <fullName evidence="8">Uncharacterized protein</fullName>
    </submittedName>
</protein>
<dbReference type="PROSITE" id="PS50178">
    <property type="entry name" value="ZF_FYVE"/>
    <property type="match status" value="1"/>
</dbReference>
<organism evidence="8 9">
    <name type="scientific">Cherax quadricarinatus</name>
    <name type="common">Australian red claw crayfish</name>
    <dbReference type="NCBI Taxonomy" id="27406"/>
    <lineage>
        <taxon>Eukaryota</taxon>
        <taxon>Metazoa</taxon>
        <taxon>Ecdysozoa</taxon>
        <taxon>Arthropoda</taxon>
        <taxon>Crustacea</taxon>
        <taxon>Multicrustacea</taxon>
        <taxon>Malacostraca</taxon>
        <taxon>Eumalacostraca</taxon>
        <taxon>Eucarida</taxon>
        <taxon>Decapoda</taxon>
        <taxon>Pleocyemata</taxon>
        <taxon>Astacidea</taxon>
        <taxon>Parastacoidea</taxon>
        <taxon>Parastacidae</taxon>
        <taxon>Cherax</taxon>
    </lineage>
</organism>
<dbReference type="Proteomes" id="UP001445076">
    <property type="component" value="Unassembled WGS sequence"/>
</dbReference>
<dbReference type="GO" id="GO:0017158">
    <property type="term" value="P:regulation of calcium ion-dependent exocytosis"/>
    <property type="evidence" value="ECO:0007669"/>
    <property type="project" value="TreeGrafter"/>
</dbReference>
<feature type="domain" description="RabBD" evidence="7">
    <location>
        <begin position="1"/>
        <end position="96"/>
    </location>
</feature>
<evidence type="ECO:0000259" key="7">
    <source>
        <dbReference type="PROSITE" id="PS50916"/>
    </source>
</evidence>
<dbReference type="InterPro" id="IPR013083">
    <property type="entry name" value="Znf_RING/FYVE/PHD"/>
</dbReference>
<dbReference type="InterPro" id="IPR017455">
    <property type="entry name" value="Znf_FYVE-rel"/>
</dbReference>
<evidence type="ECO:0000256" key="1">
    <source>
        <dbReference type="ARBA" id="ARBA00022723"/>
    </source>
</evidence>
<dbReference type="GO" id="GO:0061669">
    <property type="term" value="P:spontaneous neurotransmitter secretion"/>
    <property type="evidence" value="ECO:0007669"/>
    <property type="project" value="TreeGrafter"/>
</dbReference>
<dbReference type="GO" id="GO:0006886">
    <property type="term" value="P:intracellular protein transport"/>
    <property type="evidence" value="ECO:0007669"/>
    <property type="project" value="InterPro"/>
</dbReference>
<evidence type="ECO:0000256" key="5">
    <source>
        <dbReference type="SAM" id="MobiDB-lite"/>
    </source>
</evidence>
<keyword evidence="3" id="KW-0862">Zinc</keyword>
<dbReference type="Pfam" id="PF02318">
    <property type="entry name" value="FYVE_2"/>
    <property type="match status" value="1"/>
</dbReference>
<feature type="non-terminal residue" evidence="8">
    <location>
        <position position="1"/>
    </location>
</feature>
<dbReference type="GO" id="GO:0006887">
    <property type="term" value="P:exocytosis"/>
    <property type="evidence" value="ECO:0007669"/>
    <property type="project" value="TreeGrafter"/>
</dbReference>
<reference evidence="8 9" key="1">
    <citation type="journal article" date="2024" name="BMC Genomics">
        <title>Genome assembly of redclaw crayfish (Cherax quadricarinatus) provides insights into its immune adaptation and hypoxia tolerance.</title>
        <authorList>
            <person name="Liu Z."/>
            <person name="Zheng J."/>
            <person name="Li H."/>
            <person name="Fang K."/>
            <person name="Wang S."/>
            <person name="He J."/>
            <person name="Zhou D."/>
            <person name="Weng S."/>
            <person name="Chi M."/>
            <person name="Gu Z."/>
            <person name="He J."/>
            <person name="Li F."/>
            <person name="Wang M."/>
        </authorList>
    </citation>
    <scope>NUCLEOTIDE SEQUENCE [LARGE SCALE GENOMIC DNA]</scope>
    <source>
        <strain evidence="8">ZL_2023a</strain>
    </source>
</reference>
<evidence type="ECO:0000313" key="9">
    <source>
        <dbReference type="Proteomes" id="UP001445076"/>
    </source>
</evidence>
<dbReference type="PANTHER" id="PTHR45729">
    <property type="entry name" value="RABPHILIN, ISOFORM A"/>
    <property type="match status" value="1"/>
</dbReference>
<accession>A0AAW0VT04</accession>
<feature type="domain" description="FYVE-type" evidence="6">
    <location>
        <begin position="27"/>
        <end position="84"/>
    </location>
</feature>
<dbReference type="PANTHER" id="PTHR45729:SF6">
    <property type="entry name" value="RABPHILIN, ISOFORM A"/>
    <property type="match status" value="1"/>
</dbReference>
<sequence length="127" mass="14115">EQLELNEQQRIGRLVEKVETMKNRIQGNGSNNCILCGEGLSLLRTSTLVCADCSKRVCSKCGVEGSSPGGDRLWLCKICAETREMWKRSGAWFFRGIPKHILPTTTASAPSSTTRRGRQPPRRAHTL</sequence>
<feature type="non-terminal residue" evidence="8">
    <location>
        <position position="127"/>
    </location>
</feature>
<dbReference type="AlphaFoldDB" id="A0AAW0VT04"/>
<dbReference type="Gene3D" id="3.30.40.10">
    <property type="entry name" value="Zinc/RING finger domain, C3HC4 (zinc finger)"/>
    <property type="match status" value="1"/>
</dbReference>
<evidence type="ECO:0000256" key="4">
    <source>
        <dbReference type="PROSITE-ProRule" id="PRU00091"/>
    </source>
</evidence>
<comment type="caution">
    <text evidence="8">The sequence shown here is derived from an EMBL/GenBank/DDBJ whole genome shotgun (WGS) entry which is preliminary data.</text>
</comment>
<evidence type="ECO:0000256" key="2">
    <source>
        <dbReference type="ARBA" id="ARBA00022771"/>
    </source>
</evidence>
<gene>
    <name evidence="8" type="ORF">OTU49_013637</name>
</gene>
<keyword evidence="2 4" id="KW-0863">Zinc-finger</keyword>
<evidence type="ECO:0000256" key="3">
    <source>
        <dbReference type="ARBA" id="ARBA00022833"/>
    </source>
</evidence>
<dbReference type="SUPFAM" id="SSF57903">
    <property type="entry name" value="FYVE/PHD zinc finger"/>
    <property type="match status" value="1"/>
</dbReference>